<dbReference type="PANTHER" id="PTHR30008:SF0">
    <property type="entry name" value="EXODEOXYRIBONUCLEASE 7 LARGE SUBUNIT"/>
    <property type="match status" value="1"/>
</dbReference>
<dbReference type="Pfam" id="PF13742">
    <property type="entry name" value="tRNA_anti_2"/>
    <property type="match status" value="1"/>
</dbReference>
<proteinExistence type="inferred from homology"/>
<dbReference type="EC" id="3.1.11.6" evidence="5"/>
<dbReference type="GO" id="GO:0008855">
    <property type="term" value="F:exodeoxyribonuclease VII activity"/>
    <property type="evidence" value="ECO:0007669"/>
    <property type="project" value="UniProtKB-UniRule"/>
</dbReference>
<evidence type="ECO:0000256" key="5">
    <source>
        <dbReference type="HAMAP-Rule" id="MF_00378"/>
    </source>
</evidence>
<accession>A0A239WFR3</accession>
<feature type="domain" description="OB-fold nucleic acid binding" evidence="9">
    <location>
        <begin position="16"/>
        <end position="107"/>
    </location>
</feature>
<evidence type="ECO:0000313" key="11">
    <source>
        <dbReference type="Proteomes" id="UP000215332"/>
    </source>
</evidence>
<dbReference type="InterPro" id="IPR025824">
    <property type="entry name" value="OB-fold_nuc-bd_dom"/>
</dbReference>
<reference evidence="10 11" key="1">
    <citation type="submission" date="2017-06" db="EMBL/GenBank/DDBJ databases">
        <authorList>
            <consortium name="Pathogen Informatics"/>
        </authorList>
    </citation>
    <scope>NUCLEOTIDE SEQUENCE [LARGE SCALE GENOMIC DNA]</scope>
    <source>
        <strain evidence="10 11">NCTC11865</strain>
    </source>
</reference>
<keyword evidence="1 5" id="KW-0963">Cytoplasm</keyword>
<keyword evidence="2 5" id="KW-0540">Nuclease</keyword>
<keyword evidence="4 5" id="KW-0269">Exonuclease</keyword>
<comment type="subunit">
    <text evidence="5">Heterooligomer composed of large and small subunits.</text>
</comment>
<name>A0A239WFR3_9ACTN</name>
<sequence>MDTSAATSSPDAAVSLSWVVNSVRDWVERCSSIWVEAQIIELKRRSGYQQFLTLHDVTEEVSATATCPRHVLDAAGPVEAGMTVFALIHPTVWRKSGRLSFVIAEIRPTGQGQLLAQLEKRRRQLEAEGLFRPELRKPLPLLPQGVGLITGADSDAQKDVVRNARLRWPAVRFVIRNTLVQGPHAVGQIVTALADLDADPSVDVIVLARGGGSLEDLLAFSDESLVRAVHAATTPVVSAIGHEADTPIVDLVADLRASTPTDAGKRIVPDAAQERDGVSQALARIRQLIDSRLRAEETALSNLMSRPVMRNPAASLALEAERIEIMHRLLRVQVDRHLTGRSQELDHLIAQVRSLSPKATLDRGYAVLTSPSGEVRTSVSDVHPADAMVVRLADGELDVTVNALRPTPSSTSPTTAPDKEQS</sequence>
<comment type="subcellular location">
    <subcellularLocation>
        <location evidence="5 6">Cytoplasm</location>
    </subcellularLocation>
</comment>
<evidence type="ECO:0000256" key="7">
    <source>
        <dbReference type="SAM" id="MobiDB-lite"/>
    </source>
</evidence>
<protein>
    <recommendedName>
        <fullName evidence="5">Exodeoxyribonuclease 7 large subunit</fullName>
        <ecNumber evidence="5">3.1.11.6</ecNumber>
    </recommendedName>
    <alternativeName>
        <fullName evidence="5">Exodeoxyribonuclease VII large subunit</fullName>
        <shortName evidence="5">Exonuclease VII large subunit</shortName>
    </alternativeName>
</protein>
<organism evidence="10 11">
    <name type="scientific">Cutibacterium granulosum</name>
    <dbReference type="NCBI Taxonomy" id="33011"/>
    <lineage>
        <taxon>Bacteria</taxon>
        <taxon>Bacillati</taxon>
        <taxon>Actinomycetota</taxon>
        <taxon>Actinomycetes</taxon>
        <taxon>Propionibacteriales</taxon>
        <taxon>Propionibacteriaceae</taxon>
        <taxon>Cutibacterium</taxon>
    </lineage>
</organism>
<comment type="function">
    <text evidence="5">Bidirectionally degrades single-stranded DNA into large acid-insoluble oligonucleotides, which are then degraded further into small acid-soluble oligonucleotides.</text>
</comment>
<evidence type="ECO:0000256" key="3">
    <source>
        <dbReference type="ARBA" id="ARBA00022801"/>
    </source>
</evidence>
<dbReference type="Pfam" id="PF02601">
    <property type="entry name" value="Exonuc_VII_L"/>
    <property type="match status" value="1"/>
</dbReference>
<dbReference type="GO" id="GO:0005737">
    <property type="term" value="C:cytoplasm"/>
    <property type="evidence" value="ECO:0007669"/>
    <property type="project" value="UniProtKB-SubCell"/>
</dbReference>
<dbReference type="eggNOG" id="COG1570">
    <property type="taxonomic scope" value="Bacteria"/>
</dbReference>
<evidence type="ECO:0000259" key="8">
    <source>
        <dbReference type="Pfam" id="PF02601"/>
    </source>
</evidence>
<dbReference type="HAMAP" id="MF_00378">
    <property type="entry name" value="Exonuc_7_L"/>
    <property type="match status" value="1"/>
</dbReference>
<feature type="compositionally biased region" description="Low complexity" evidence="7">
    <location>
        <begin position="406"/>
        <end position="415"/>
    </location>
</feature>
<evidence type="ECO:0000256" key="1">
    <source>
        <dbReference type="ARBA" id="ARBA00022490"/>
    </source>
</evidence>
<evidence type="ECO:0000256" key="6">
    <source>
        <dbReference type="RuleBase" id="RU004355"/>
    </source>
</evidence>
<keyword evidence="3 5" id="KW-0378">Hydrolase</keyword>
<dbReference type="KEGG" id="cgrn:4412665_00879"/>
<evidence type="ECO:0000313" key="10">
    <source>
        <dbReference type="EMBL" id="SNV32946.1"/>
    </source>
</evidence>
<dbReference type="AlphaFoldDB" id="A0A239WFR3"/>
<dbReference type="RefSeq" id="WP_021104580.1">
    <property type="nucleotide sequence ID" value="NZ_LT906441.1"/>
</dbReference>
<dbReference type="Proteomes" id="UP000215332">
    <property type="component" value="Chromosome 1"/>
</dbReference>
<evidence type="ECO:0000256" key="4">
    <source>
        <dbReference type="ARBA" id="ARBA00022839"/>
    </source>
</evidence>
<feature type="domain" description="Exonuclease VII large subunit C-terminal" evidence="8">
    <location>
        <begin position="130"/>
        <end position="328"/>
    </location>
</feature>
<dbReference type="InterPro" id="IPR020579">
    <property type="entry name" value="Exonuc_VII_lsu_C"/>
</dbReference>
<evidence type="ECO:0000259" key="9">
    <source>
        <dbReference type="Pfam" id="PF13742"/>
    </source>
</evidence>
<comment type="catalytic activity">
    <reaction evidence="5 6">
        <text>Exonucleolytic cleavage in either 5'- to 3'- or 3'- to 5'-direction to yield nucleoside 5'-phosphates.</text>
        <dbReference type="EC" id="3.1.11.6"/>
    </reaction>
</comment>
<evidence type="ECO:0000256" key="2">
    <source>
        <dbReference type="ARBA" id="ARBA00022722"/>
    </source>
</evidence>
<dbReference type="GO" id="GO:0003676">
    <property type="term" value="F:nucleic acid binding"/>
    <property type="evidence" value="ECO:0007669"/>
    <property type="project" value="InterPro"/>
</dbReference>
<gene>
    <name evidence="5 10" type="primary">xseA</name>
    <name evidence="10" type="ORF">SAMEA4412665_00879</name>
</gene>
<dbReference type="CDD" id="cd04489">
    <property type="entry name" value="ExoVII_LU_OBF"/>
    <property type="match status" value="1"/>
</dbReference>
<dbReference type="EMBL" id="LT906441">
    <property type="protein sequence ID" value="SNV32946.1"/>
    <property type="molecule type" value="Genomic_DNA"/>
</dbReference>
<dbReference type="GO" id="GO:0006308">
    <property type="term" value="P:DNA catabolic process"/>
    <property type="evidence" value="ECO:0007669"/>
    <property type="project" value="UniProtKB-UniRule"/>
</dbReference>
<comment type="similarity">
    <text evidence="5 6">Belongs to the XseA family.</text>
</comment>
<dbReference type="InterPro" id="IPR003753">
    <property type="entry name" value="Exonuc_VII_L"/>
</dbReference>
<dbReference type="PANTHER" id="PTHR30008">
    <property type="entry name" value="EXODEOXYRIBONUCLEASE 7 LARGE SUBUNIT"/>
    <property type="match status" value="1"/>
</dbReference>
<feature type="region of interest" description="Disordered" evidence="7">
    <location>
        <begin position="403"/>
        <end position="422"/>
    </location>
</feature>
<dbReference type="NCBIfam" id="TIGR00237">
    <property type="entry name" value="xseA"/>
    <property type="match status" value="1"/>
</dbReference>
<dbReference type="GO" id="GO:0009318">
    <property type="term" value="C:exodeoxyribonuclease VII complex"/>
    <property type="evidence" value="ECO:0007669"/>
    <property type="project" value="UniProtKB-UniRule"/>
</dbReference>